<dbReference type="InterPro" id="IPR036812">
    <property type="entry name" value="NAD(P)_OxRdtase_dom_sf"/>
</dbReference>
<feature type="domain" description="NADP-dependent oxidoreductase" evidence="1">
    <location>
        <begin position="7"/>
        <end position="276"/>
    </location>
</feature>
<accession>A0ABT8R2Z2</accession>
<dbReference type="PANTHER" id="PTHR43312:SF1">
    <property type="entry name" value="NADP-DEPENDENT OXIDOREDUCTASE DOMAIN-CONTAINING PROTEIN"/>
    <property type="match status" value="1"/>
</dbReference>
<evidence type="ECO:0000259" key="1">
    <source>
        <dbReference type="Pfam" id="PF00248"/>
    </source>
</evidence>
<protein>
    <submittedName>
        <fullName evidence="2">Aldo/keto reductase</fullName>
    </submittedName>
</protein>
<evidence type="ECO:0000313" key="3">
    <source>
        <dbReference type="Proteomes" id="UP001168528"/>
    </source>
</evidence>
<dbReference type="Proteomes" id="UP001168528">
    <property type="component" value="Unassembled WGS sequence"/>
</dbReference>
<dbReference type="InterPro" id="IPR053135">
    <property type="entry name" value="AKR2_Oxidoreductase"/>
</dbReference>
<dbReference type="RefSeq" id="WP_302035931.1">
    <property type="nucleotide sequence ID" value="NZ_JAUKPO010000001.1"/>
</dbReference>
<proteinExistence type="predicted"/>
<dbReference type="EMBL" id="JAUKPO010000001">
    <property type="protein sequence ID" value="MDO1445137.1"/>
    <property type="molecule type" value="Genomic_DNA"/>
</dbReference>
<dbReference type="Gene3D" id="3.20.20.100">
    <property type="entry name" value="NADP-dependent oxidoreductase domain"/>
    <property type="match status" value="1"/>
</dbReference>
<evidence type="ECO:0000313" key="2">
    <source>
        <dbReference type="EMBL" id="MDO1445137.1"/>
    </source>
</evidence>
<gene>
    <name evidence="2" type="ORF">Q0590_02690</name>
</gene>
<reference evidence="2" key="1">
    <citation type="submission" date="2023-07" db="EMBL/GenBank/DDBJ databases">
        <title>The genome sequence of Rhodocytophaga aerolata KACC 12507.</title>
        <authorList>
            <person name="Zhang X."/>
        </authorList>
    </citation>
    <scope>NUCLEOTIDE SEQUENCE</scope>
    <source>
        <strain evidence="2">KACC 12507</strain>
    </source>
</reference>
<keyword evidence="3" id="KW-1185">Reference proteome</keyword>
<dbReference type="PANTHER" id="PTHR43312">
    <property type="entry name" value="D-THREO-ALDOSE 1-DEHYDROGENASE"/>
    <property type="match status" value="1"/>
</dbReference>
<comment type="caution">
    <text evidence="2">The sequence shown here is derived from an EMBL/GenBank/DDBJ whole genome shotgun (WGS) entry which is preliminary data.</text>
</comment>
<sequence length="290" mass="33376">MIRNVEKLILGTVQLGMNYGINNTTGKPTEEEAIQLLSYAARQGVKLLDTAPAYGTALQVIEKYQANNPPFNIISKFTVTHDSSIILNQVQQQLQALQIPSFYCYHYHKFSDFTKFPQLQKDLINLKEKGLIERIGVSIYTNEEMRMAINSPFIDVIQLPFNLLDNTNLRGEVVEKAKLQDKEIHIRSVFLQGLFFKEMQSIPGKLRPLIPYLEQIRHMAHQNELTVQELAMAYVFTNPYIDYVLIGIDSQQQLASNLQFLNKVVDAECIRLIDTIRVKEFELLNPVNWN</sequence>
<organism evidence="2 3">
    <name type="scientific">Rhodocytophaga aerolata</name>
    <dbReference type="NCBI Taxonomy" id="455078"/>
    <lineage>
        <taxon>Bacteria</taxon>
        <taxon>Pseudomonadati</taxon>
        <taxon>Bacteroidota</taxon>
        <taxon>Cytophagia</taxon>
        <taxon>Cytophagales</taxon>
        <taxon>Rhodocytophagaceae</taxon>
        <taxon>Rhodocytophaga</taxon>
    </lineage>
</organism>
<dbReference type="InterPro" id="IPR023210">
    <property type="entry name" value="NADP_OxRdtase_dom"/>
</dbReference>
<dbReference type="Pfam" id="PF00248">
    <property type="entry name" value="Aldo_ket_red"/>
    <property type="match status" value="1"/>
</dbReference>
<name>A0ABT8R2Z2_9BACT</name>
<dbReference type="SUPFAM" id="SSF51430">
    <property type="entry name" value="NAD(P)-linked oxidoreductase"/>
    <property type="match status" value="1"/>
</dbReference>
<dbReference type="CDD" id="cd19097">
    <property type="entry name" value="AKR_unchar"/>
    <property type="match status" value="1"/>
</dbReference>